<evidence type="ECO:0000313" key="2">
    <source>
        <dbReference type="EMBL" id="MDN3577862.1"/>
    </source>
</evidence>
<dbReference type="RefSeq" id="WP_290333266.1">
    <property type="nucleotide sequence ID" value="NZ_JAUFPU010000018.1"/>
</dbReference>
<reference evidence="2" key="2">
    <citation type="submission" date="2023-06" db="EMBL/GenBank/DDBJ databases">
        <authorList>
            <person name="Lucena T."/>
            <person name="Sun Q."/>
        </authorList>
    </citation>
    <scope>NUCLEOTIDE SEQUENCE</scope>
    <source>
        <strain evidence="2">CECT 7703</strain>
    </source>
</reference>
<dbReference type="Proteomes" id="UP001180081">
    <property type="component" value="Unassembled WGS sequence"/>
</dbReference>
<sequence>MLDKLSHADFAPTVNQDWSLEDSEGNTLALQLISAVEKPTWHAPQLSPRVPFLLSFLGPLAPIIPQGLYILSHPAIGRLEGVLVTPQHATGSRQDGHCYQVNFN</sequence>
<dbReference type="InterPro" id="IPR054209">
    <property type="entry name" value="DUF6916"/>
</dbReference>
<accession>A0ABT8B6H3</accession>
<evidence type="ECO:0000259" key="1">
    <source>
        <dbReference type="Pfam" id="PF21880"/>
    </source>
</evidence>
<dbReference type="Pfam" id="PF21880">
    <property type="entry name" value="DUF6916"/>
    <property type="match status" value="1"/>
</dbReference>
<evidence type="ECO:0000313" key="3">
    <source>
        <dbReference type="Proteomes" id="UP001180081"/>
    </source>
</evidence>
<proteinExistence type="predicted"/>
<comment type="caution">
    <text evidence="2">The sequence shown here is derived from an EMBL/GenBank/DDBJ whole genome shotgun (WGS) entry which is preliminary data.</text>
</comment>
<protein>
    <recommendedName>
        <fullName evidence="1">DUF6916 domain-containing protein</fullName>
    </recommendedName>
</protein>
<dbReference type="EMBL" id="JAUFPU010000018">
    <property type="protein sequence ID" value="MDN3577862.1"/>
    <property type="molecule type" value="Genomic_DNA"/>
</dbReference>
<gene>
    <name evidence="2" type="ORF">QWZ03_13895</name>
</gene>
<keyword evidence="3" id="KW-1185">Reference proteome</keyword>
<reference evidence="2" key="1">
    <citation type="journal article" date="2014" name="Int. J. Syst. Evol. Microbiol.">
        <title>Complete genome of a new Firmicutes species belonging to the dominant human colonic microbiota ('Ruminococcus bicirculans') reveals two chromosomes and a selective capacity to utilize plant glucans.</title>
        <authorList>
            <consortium name="NISC Comparative Sequencing Program"/>
            <person name="Wegmann U."/>
            <person name="Louis P."/>
            <person name="Goesmann A."/>
            <person name="Henrissat B."/>
            <person name="Duncan S.H."/>
            <person name="Flint H.J."/>
        </authorList>
    </citation>
    <scope>NUCLEOTIDE SEQUENCE</scope>
    <source>
        <strain evidence="2">CECT 7703</strain>
    </source>
</reference>
<organism evidence="2 3">
    <name type="scientific">Chitinimonas viridis</name>
    <dbReference type="NCBI Taxonomy" id="664880"/>
    <lineage>
        <taxon>Bacteria</taxon>
        <taxon>Pseudomonadati</taxon>
        <taxon>Pseudomonadota</taxon>
        <taxon>Betaproteobacteria</taxon>
        <taxon>Neisseriales</taxon>
        <taxon>Chitinibacteraceae</taxon>
        <taxon>Chitinimonas</taxon>
    </lineage>
</organism>
<name>A0ABT8B6H3_9NEIS</name>
<feature type="domain" description="DUF6916" evidence="1">
    <location>
        <begin position="5"/>
        <end position="103"/>
    </location>
</feature>